<comment type="catalytic activity">
    <reaction evidence="9">
        <text>(1S,2R)-1-C-(indol-3-yl)glycerol 3-phosphate + L-serine = D-glyceraldehyde 3-phosphate + L-tryptophan + H2O</text>
        <dbReference type="Rhea" id="RHEA:10532"/>
        <dbReference type="ChEBI" id="CHEBI:15377"/>
        <dbReference type="ChEBI" id="CHEBI:33384"/>
        <dbReference type="ChEBI" id="CHEBI:57912"/>
        <dbReference type="ChEBI" id="CHEBI:58866"/>
        <dbReference type="ChEBI" id="CHEBI:59776"/>
        <dbReference type="EC" id="4.2.1.20"/>
    </reaction>
</comment>
<dbReference type="EMBL" id="JAATIQ010000193">
    <property type="protein sequence ID" value="KAF4371696.1"/>
    <property type="molecule type" value="Genomic_DNA"/>
</dbReference>
<comment type="pathway">
    <text evidence="2">Amino-acid biosynthesis; L-tryptophan biosynthesis; L-tryptophan from chorismate: step 5/5.</text>
</comment>
<gene>
    <name evidence="11" type="ORF">G4B88_030800</name>
</gene>
<evidence type="ECO:0000256" key="1">
    <source>
        <dbReference type="ARBA" id="ARBA00001933"/>
    </source>
</evidence>
<dbReference type="SUPFAM" id="SSF53686">
    <property type="entry name" value="Tryptophan synthase beta subunit-like PLP-dependent enzymes"/>
    <property type="match status" value="1"/>
</dbReference>
<sequence>MASHCFSSAGSLFTTSSSTLHSKKVEEKWIGSFPLKRRNPVHLRFSSVTRTRAVLNNNSKSVEIPRQWTHETVKPEDLSPLFPDELIKQETTSERYIDIPDEIIDVYKLWRPTPLIRAKRLEKLLDTPARIYYKYEGVSPAGSHKPNSAVPQAYYNAKEGVKNVVTETGAGQWGVHWPLRPAYLVWQVRASYDQKPYRRMMMQTWGAKVHPSPSNLTEAGRNILQMDPSSPGSLGIAISEAGRLRL</sequence>
<dbReference type="PANTHER" id="PTHR48077:SF6">
    <property type="entry name" value="TRYPTOPHAN SYNTHASE"/>
    <property type="match status" value="1"/>
</dbReference>
<dbReference type="PANTHER" id="PTHR48077">
    <property type="entry name" value="TRYPTOPHAN SYNTHASE-RELATED"/>
    <property type="match status" value="1"/>
</dbReference>
<dbReference type="Pfam" id="PF00291">
    <property type="entry name" value="PALP"/>
    <property type="match status" value="1"/>
</dbReference>
<proteinExistence type="predicted"/>
<dbReference type="InterPro" id="IPR006653">
    <property type="entry name" value="Trp_synth_b_CS"/>
</dbReference>
<evidence type="ECO:0000256" key="2">
    <source>
        <dbReference type="ARBA" id="ARBA00004733"/>
    </source>
</evidence>
<dbReference type="Proteomes" id="UP000583929">
    <property type="component" value="Unassembled WGS sequence"/>
</dbReference>
<keyword evidence="8" id="KW-0456">Lyase</keyword>
<comment type="caution">
    <text evidence="11">The sequence shown here is derived from an EMBL/GenBank/DDBJ whole genome shotgun (WGS) entry which is preliminary data.</text>
</comment>
<keyword evidence="4" id="KW-0028">Amino-acid biosynthesis</keyword>
<evidence type="ECO:0000256" key="4">
    <source>
        <dbReference type="ARBA" id="ARBA00022605"/>
    </source>
</evidence>
<feature type="domain" description="Tryptophan synthase beta chain-like PALP" evidence="10">
    <location>
        <begin position="109"/>
        <end position="221"/>
    </location>
</feature>
<evidence type="ECO:0000256" key="9">
    <source>
        <dbReference type="ARBA" id="ARBA00049047"/>
    </source>
</evidence>
<dbReference type="InterPro" id="IPR023026">
    <property type="entry name" value="Trp_synth_beta/beta-like"/>
</dbReference>
<dbReference type="GO" id="GO:0005737">
    <property type="term" value="C:cytoplasm"/>
    <property type="evidence" value="ECO:0007669"/>
    <property type="project" value="TreeGrafter"/>
</dbReference>
<protein>
    <recommendedName>
        <fullName evidence="3">tryptophan synthase</fullName>
        <ecNumber evidence="3">4.2.1.20</ecNumber>
    </recommendedName>
</protein>
<evidence type="ECO:0000256" key="5">
    <source>
        <dbReference type="ARBA" id="ARBA00022822"/>
    </source>
</evidence>
<keyword evidence="7" id="KW-0057">Aromatic amino acid biosynthesis</keyword>
<evidence type="ECO:0000256" key="3">
    <source>
        <dbReference type="ARBA" id="ARBA00012043"/>
    </source>
</evidence>
<keyword evidence="5" id="KW-0822">Tryptophan biosynthesis</keyword>
<dbReference type="PROSITE" id="PS00168">
    <property type="entry name" value="TRP_SYNTHASE_BETA"/>
    <property type="match status" value="1"/>
</dbReference>
<evidence type="ECO:0000256" key="8">
    <source>
        <dbReference type="ARBA" id="ARBA00023239"/>
    </source>
</evidence>
<evidence type="ECO:0000313" key="11">
    <source>
        <dbReference type="EMBL" id="KAF4371696.1"/>
    </source>
</evidence>
<dbReference type="EC" id="4.2.1.20" evidence="3"/>
<name>A0A7J6FLV5_CANSA</name>
<keyword evidence="12" id="KW-1185">Reference proteome</keyword>
<accession>A0A7J6FLV5</accession>
<keyword evidence="6" id="KW-0663">Pyridoxal phosphate</keyword>
<dbReference type="AlphaFoldDB" id="A0A7J6FLV5"/>
<dbReference type="InterPro" id="IPR036052">
    <property type="entry name" value="TrpB-like_PALP_sf"/>
</dbReference>
<evidence type="ECO:0000256" key="7">
    <source>
        <dbReference type="ARBA" id="ARBA00023141"/>
    </source>
</evidence>
<dbReference type="GO" id="GO:0052684">
    <property type="term" value="F:L-serine hydro-lyase (adding indole, L-tryptophan-forming) activity"/>
    <property type="evidence" value="ECO:0007669"/>
    <property type="project" value="TreeGrafter"/>
</dbReference>
<dbReference type="GO" id="GO:0004834">
    <property type="term" value="F:tryptophan synthase activity"/>
    <property type="evidence" value="ECO:0007669"/>
    <property type="project" value="UniProtKB-EC"/>
</dbReference>
<dbReference type="InterPro" id="IPR001926">
    <property type="entry name" value="TrpB-like_PALP"/>
</dbReference>
<comment type="cofactor">
    <cofactor evidence="1">
        <name>pyridoxal 5'-phosphate</name>
        <dbReference type="ChEBI" id="CHEBI:597326"/>
    </cofactor>
</comment>
<evidence type="ECO:0000259" key="10">
    <source>
        <dbReference type="Pfam" id="PF00291"/>
    </source>
</evidence>
<dbReference type="Gene3D" id="3.40.50.1100">
    <property type="match status" value="1"/>
</dbReference>
<organism evidence="11 12">
    <name type="scientific">Cannabis sativa</name>
    <name type="common">Hemp</name>
    <name type="synonym">Marijuana</name>
    <dbReference type="NCBI Taxonomy" id="3483"/>
    <lineage>
        <taxon>Eukaryota</taxon>
        <taxon>Viridiplantae</taxon>
        <taxon>Streptophyta</taxon>
        <taxon>Embryophyta</taxon>
        <taxon>Tracheophyta</taxon>
        <taxon>Spermatophyta</taxon>
        <taxon>Magnoliopsida</taxon>
        <taxon>eudicotyledons</taxon>
        <taxon>Gunneridae</taxon>
        <taxon>Pentapetalae</taxon>
        <taxon>rosids</taxon>
        <taxon>fabids</taxon>
        <taxon>Rosales</taxon>
        <taxon>Cannabaceae</taxon>
        <taxon>Cannabis</taxon>
    </lineage>
</organism>
<evidence type="ECO:0000313" key="12">
    <source>
        <dbReference type="Proteomes" id="UP000583929"/>
    </source>
</evidence>
<evidence type="ECO:0000256" key="6">
    <source>
        <dbReference type="ARBA" id="ARBA00022898"/>
    </source>
</evidence>
<reference evidence="11 12" key="1">
    <citation type="journal article" date="2020" name="bioRxiv">
        <title>Sequence and annotation of 42 cannabis genomes reveals extensive copy number variation in cannabinoid synthesis and pathogen resistance genes.</title>
        <authorList>
            <person name="Mckernan K.J."/>
            <person name="Helbert Y."/>
            <person name="Kane L.T."/>
            <person name="Ebling H."/>
            <person name="Zhang L."/>
            <person name="Liu B."/>
            <person name="Eaton Z."/>
            <person name="Mclaughlin S."/>
            <person name="Kingan S."/>
            <person name="Baybayan P."/>
            <person name="Concepcion G."/>
            <person name="Jordan M."/>
            <person name="Riva A."/>
            <person name="Barbazuk W."/>
            <person name="Harkins T."/>
        </authorList>
    </citation>
    <scope>NUCLEOTIDE SEQUENCE [LARGE SCALE GENOMIC DNA]</scope>
    <source>
        <strain evidence="12">cv. Jamaican Lion 4</strain>
        <tissue evidence="11">Leaf</tissue>
    </source>
</reference>